<comment type="caution">
    <text evidence="1">The sequence shown here is derived from an EMBL/GenBank/DDBJ whole genome shotgun (WGS) entry which is preliminary data.</text>
</comment>
<gene>
    <name evidence="1" type="ORF">FWILDA_LOCUS7503</name>
</gene>
<dbReference type="AlphaFoldDB" id="A0A9W4WP18"/>
<evidence type="ECO:0000313" key="2">
    <source>
        <dbReference type="Proteomes" id="UP001153678"/>
    </source>
</evidence>
<dbReference type="InterPro" id="IPR011333">
    <property type="entry name" value="SKP1/BTB/POZ_sf"/>
</dbReference>
<dbReference type="Proteomes" id="UP001153678">
    <property type="component" value="Unassembled WGS sequence"/>
</dbReference>
<accession>A0A9W4WP18</accession>
<proteinExistence type="predicted"/>
<dbReference type="EMBL" id="CAMKVN010001482">
    <property type="protein sequence ID" value="CAI2176268.1"/>
    <property type="molecule type" value="Genomic_DNA"/>
</dbReference>
<dbReference type="OrthoDB" id="298084at2759"/>
<reference evidence="1" key="1">
    <citation type="submission" date="2022-08" db="EMBL/GenBank/DDBJ databases">
        <authorList>
            <person name="Kallberg Y."/>
            <person name="Tangrot J."/>
            <person name="Rosling A."/>
        </authorList>
    </citation>
    <scope>NUCLEOTIDE SEQUENCE</scope>
    <source>
        <strain evidence="1">Wild A</strain>
    </source>
</reference>
<protein>
    <submittedName>
        <fullName evidence="1">15701_t:CDS:1</fullName>
    </submittedName>
</protein>
<sequence>MTKILSDALLRDISNLYDGTDDYDVKIEVGQEVETEIFKAHSVILRARNNFNSSIFTARQFCLISYWINGQEPLLTDLKNKSLKSIILSRVKDSGYAISDDALNKIGFGKGDLYIFLNRCDLQDYTVKILDSKSFEIVDYEVFQVLTK</sequence>
<keyword evidence="2" id="KW-1185">Reference proteome</keyword>
<organism evidence="1 2">
    <name type="scientific">Funneliformis geosporum</name>
    <dbReference type="NCBI Taxonomy" id="1117311"/>
    <lineage>
        <taxon>Eukaryota</taxon>
        <taxon>Fungi</taxon>
        <taxon>Fungi incertae sedis</taxon>
        <taxon>Mucoromycota</taxon>
        <taxon>Glomeromycotina</taxon>
        <taxon>Glomeromycetes</taxon>
        <taxon>Glomerales</taxon>
        <taxon>Glomeraceae</taxon>
        <taxon>Funneliformis</taxon>
    </lineage>
</organism>
<name>A0A9W4WP18_9GLOM</name>
<evidence type="ECO:0000313" key="1">
    <source>
        <dbReference type="EMBL" id="CAI2176268.1"/>
    </source>
</evidence>
<dbReference type="Gene3D" id="3.30.710.10">
    <property type="entry name" value="Potassium Channel Kv1.1, Chain A"/>
    <property type="match status" value="1"/>
</dbReference>